<dbReference type="SUPFAM" id="SSF52200">
    <property type="entry name" value="Toll/Interleukin receptor TIR domain"/>
    <property type="match status" value="1"/>
</dbReference>
<dbReference type="Gene3D" id="3.80.10.10">
    <property type="entry name" value="Ribonuclease Inhibitor"/>
    <property type="match status" value="3"/>
</dbReference>
<dbReference type="InterPro" id="IPR000157">
    <property type="entry name" value="TIR_dom"/>
</dbReference>
<dbReference type="SUPFAM" id="SSF52058">
    <property type="entry name" value="L domain-like"/>
    <property type="match status" value="2"/>
</dbReference>
<dbReference type="PANTHER" id="PTHR11017:SF385">
    <property type="entry name" value="DISEASE RESISTANCE PROTEIN (TIR-NBS-LRR CLASS)-RELATED"/>
    <property type="match status" value="1"/>
</dbReference>
<dbReference type="InterPro" id="IPR001611">
    <property type="entry name" value="Leu-rich_rpt"/>
</dbReference>
<dbReference type="InterPro" id="IPR035897">
    <property type="entry name" value="Toll_tir_struct_dom_sf"/>
</dbReference>
<dbReference type="Gene3D" id="3.40.50.10140">
    <property type="entry name" value="Toll/interleukin-1 receptor homology (TIR) domain"/>
    <property type="match status" value="1"/>
</dbReference>
<reference evidence="4 5" key="1">
    <citation type="submission" date="2020-10" db="EMBL/GenBank/DDBJ databases">
        <title>Plant Genome Project.</title>
        <authorList>
            <person name="Zhang R.-G."/>
        </authorList>
    </citation>
    <scope>NUCLEOTIDE SEQUENCE [LARGE SCALE GENOMIC DNA]</scope>
    <source>
        <strain evidence="4">FAFU-HL-1</strain>
        <tissue evidence="4">Leaf</tissue>
    </source>
</reference>
<dbReference type="Proteomes" id="UP000657918">
    <property type="component" value="Unassembled WGS sequence"/>
</dbReference>
<keyword evidence="5" id="KW-1185">Reference proteome</keyword>
<dbReference type="Pfam" id="PF01582">
    <property type="entry name" value="TIR"/>
    <property type="match status" value="1"/>
</dbReference>
<dbReference type="EMBL" id="JADGMS010000015">
    <property type="protein sequence ID" value="KAF9667570.1"/>
    <property type="molecule type" value="Genomic_DNA"/>
</dbReference>
<comment type="caution">
    <text evidence="4">The sequence shown here is derived from an EMBL/GenBank/DDBJ whole genome shotgun (WGS) entry which is preliminary data.</text>
</comment>
<dbReference type="AlphaFoldDB" id="A0A835JI38"/>
<evidence type="ECO:0000313" key="4">
    <source>
        <dbReference type="EMBL" id="KAF9667570.1"/>
    </source>
</evidence>
<dbReference type="PROSITE" id="PS51450">
    <property type="entry name" value="LRR"/>
    <property type="match status" value="1"/>
</dbReference>
<dbReference type="Pfam" id="PF13855">
    <property type="entry name" value="LRR_8"/>
    <property type="match status" value="1"/>
</dbReference>
<dbReference type="PANTHER" id="PTHR11017">
    <property type="entry name" value="LEUCINE-RICH REPEAT-CONTAINING PROTEIN"/>
    <property type="match status" value="1"/>
</dbReference>
<dbReference type="InterPro" id="IPR055414">
    <property type="entry name" value="LRR_R13L4/SHOC2-like"/>
</dbReference>
<keyword evidence="2" id="KW-0677">Repeat</keyword>
<dbReference type="SMART" id="SM00369">
    <property type="entry name" value="LRR_TYP"/>
    <property type="match status" value="6"/>
</dbReference>
<evidence type="ECO:0000256" key="1">
    <source>
        <dbReference type="ARBA" id="ARBA00022614"/>
    </source>
</evidence>
<dbReference type="Pfam" id="PF23598">
    <property type="entry name" value="LRR_14"/>
    <property type="match status" value="2"/>
</dbReference>
<gene>
    <name evidence="4" type="ORF">SADUNF_Sadunf15G0037100</name>
</gene>
<evidence type="ECO:0000313" key="5">
    <source>
        <dbReference type="Proteomes" id="UP000657918"/>
    </source>
</evidence>
<sequence>MPNSLTVSSSPAALRLKWDVFLSFRGEDTRQGFTDNLFQSLSKEDIRVFLDNSGMTQGDEIAPTLMEAIEDSALSIIILSPRYANSHWCLEELARICELRRLILPVFYQVEPSHIRRQKGPLEQDFMDHMERFGEEKVGKWREAMNKVGGISGFVFDARLQDQLIRRLGNRVLEELRKTPVDIPTYTVGLDSHVENFKKRFIDDRSNRVQGTERVQGITIDFEKKKYTINQRISWVRALNPCPTLASLIEKCMVFLRQGQEEGEMILDTEGFKSMVNLRLLQINHAKLQGKFKNFPAGLKWLQWKNCPMKNLPSDYALHELAVLDLSESGIERVWGWNSNKLTKNLMVMNLRRCYNLVACPDLSRCKTLAKLDLQGCVRLTKVHKSVGNATTLIQLNLNDCSNLVEFPSDVSGLKLLQNLNLVNCPNLKELPLEIGNMNSLKLLLLDKTAISVMPESIFRLTKLEKLSLNGCRFIKRLPERLGNLISLKELSLNQSAVEDLPDSVGSLINLEKLSLMWCESLTGIPESVGNLQLLTTLSIGGSAIKELPPSIGSLPYLKKLLAGMCHSLSKLPDSIGGLASISELDLDETSISDLPEQIGGLKMIEKLSLSKCTSLRSLPESSGNMLTLTTLNLFGCNIIELPESIGMLENLVTLRLHQCRKLQKLPVSIGNLKSLSHLLMEKTAVTVLPESFGKLSNLKILEMRKDPLESLGTQEHLVVLPGSFFELSLLVELNARAWRISGRIPEDFKKLSSLEILDLGHNNFSSLPSSLCGLSLLRKLYLPHCEELESLPPLPSSLEEVDVSNCITLEAVSDVSNLRSLTLMNMTNCEKVVDIPGIECLEFLKRLYMSNCKACSLTVKRRLSKVCLRNIRNLSMPGSKIPDWFSQDDVKFSERRNREIKAVIVGVVVSLGRQTPEHLRDLPVVPDIQVNLLDQNKAIFGTTLYLQGIPNTHEDQIHFCRYSRAYPLVLKLKDGVEIQVRKRNPPVIEGVELKKWGIHLVYENDDDYGGNEESLDESQQSVSQKLANFFNSYEEDSQIFSGVYQHAVKFDAYKKHQHQFHASVRPWKRGLNHNKAMLSI</sequence>
<accession>A0A835JI38</accession>
<proteinExistence type="predicted"/>
<dbReference type="GO" id="GO:0006952">
    <property type="term" value="P:defense response"/>
    <property type="evidence" value="ECO:0007669"/>
    <property type="project" value="InterPro"/>
</dbReference>
<name>A0A835JI38_9ROSI</name>
<dbReference type="InterPro" id="IPR032675">
    <property type="entry name" value="LRR_dom_sf"/>
</dbReference>
<organism evidence="4 5">
    <name type="scientific">Salix dunnii</name>
    <dbReference type="NCBI Taxonomy" id="1413687"/>
    <lineage>
        <taxon>Eukaryota</taxon>
        <taxon>Viridiplantae</taxon>
        <taxon>Streptophyta</taxon>
        <taxon>Embryophyta</taxon>
        <taxon>Tracheophyta</taxon>
        <taxon>Spermatophyta</taxon>
        <taxon>Magnoliopsida</taxon>
        <taxon>eudicotyledons</taxon>
        <taxon>Gunneridae</taxon>
        <taxon>Pentapetalae</taxon>
        <taxon>rosids</taxon>
        <taxon>fabids</taxon>
        <taxon>Malpighiales</taxon>
        <taxon>Salicaceae</taxon>
        <taxon>Saliceae</taxon>
        <taxon>Salix</taxon>
    </lineage>
</organism>
<evidence type="ECO:0000259" key="3">
    <source>
        <dbReference type="PROSITE" id="PS50104"/>
    </source>
</evidence>
<keyword evidence="1" id="KW-0433">Leucine-rich repeat</keyword>
<protein>
    <recommendedName>
        <fullName evidence="3">TIR domain-containing protein</fullName>
    </recommendedName>
</protein>
<dbReference type="PROSITE" id="PS50104">
    <property type="entry name" value="TIR"/>
    <property type="match status" value="1"/>
</dbReference>
<evidence type="ECO:0000256" key="2">
    <source>
        <dbReference type="ARBA" id="ARBA00022737"/>
    </source>
</evidence>
<dbReference type="OrthoDB" id="839941at2759"/>
<dbReference type="SMART" id="SM00255">
    <property type="entry name" value="TIR"/>
    <property type="match status" value="1"/>
</dbReference>
<feature type="domain" description="TIR" evidence="3">
    <location>
        <begin position="16"/>
        <end position="172"/>
    </location>
</feature>
<dbReference type="GO" id="GO:0007165">
    <property type="term" value="P:signal transduction"/>
    <property type="evidence" value="ECO:0007669"/>
    <property type="project" value="InterPro"/>
</dbReference>
<dbReference type="InterPro" id="IPR044974">
    <property type="entry name" value="Disease_R_plants"/>
</dbReference>
<dbReference type="InterPro" id="IPR003591">
    <property type="entry name" value="Leu-rich_rpt_typical-subtyp"/>
</dbReference>